<name>A0A1I4HD77_9FIRM</name>
<evidence type="ECO:0008006" key="4">
    <source>
        <dbReference type="Google" id="ProtNLM"/>
    </source>
</evidence>
<evidence type="ECO:0000313" key="3">
    <source>
        <dbReference type="Proteomes" id="UP000199520"/>
    </source>
</evidence>
<keyword evidence="1" id="KW-0472">Membrane</keyword>
<protein>
    <recommendedName>
        <fullName evidence="4">Tfp pilus assembly protein PilV</fullName>
    </recommendedName>
</protein>
<sequence length="134" mass="15103">MMSRRKGNRGFILADVALGLFIICTSLLCISILFTQALQLEKIAGDYTVATNLAQKQLELLKNRSPVYWAELQLPCAIPWEDERFLPPAGYKLTTYAVASACGSQLVQVTVNITWQELQKDYSIHLVTFYSKIN</sequence>
<dbReference type="AlphaFoldDB" id="A0A1I4HD77"/>
<accession>A0A1I4HD77</accession>
<evidence type="ECO:0000256" key="1">
    <source>
        <dbReference type="SAM" id="Phobius"/>
    </source>
</evidence>
<dbReference type="RefSeq" id="WP_245754775.1">
    <property type="nucleotide sequence ID" value="NZ_FOTS01000003.1"/>
</dbReference>
<dbReference type="Proteomes" id="UP000199520">
    <property type="component" value="Unassembled WGS sequence"/>
</dbReference>
<reference evidence="3" key="1">
    <citation type="submission" date="2016-10" db="EMBL/GenBank/DDBJ databases">
        <authorList>
            <person name="Varghese N."/>
            <person name="Submissions S."/>
        </authorList>
    </citation>
    <scope>NUCLEOTIDE SEQUENCE [LARGE SCALE GENOMIC DNA]</scope>
    <source>
        <strain evidence="3">DSM 13327</strain>
    </source>
</reference>
<dbReference type="EMBL" id="FOTS01000003">
    <property type="protein sequence ID" value="SFL40212.1"/>
    <property type="molecule type" value="Genomic_DNA"/>
</dbReference>
<keyword evidence="1" id="KW-1133">Transmembrane helix</keyword>
<keyword evidence="3" id="KW-1185">Reference proteome</keyword>
<proteinExistence type="predicted"/>
<gene>
    <name evidence="2" type="ORF">SAMN04490355_1003162</name>
</gene>
<evidence type="ECO:0000313" key="2">
    <source>
        <dbReference type="EMBL" id="SFL40212.1"/>
    </source>
</evidence>
<feature type="transmembrane region" description="Helical" evidence="1">
    <location>
        <begin position="12"/>
        <end position="34"/>
    </location>
</feature>
<organism evidence="2 3">
    <name type="scientific">Pelosinus propionicus DSM 13327</name>
    <dbReference type="NCBI Taxonomy" id="1123291"/>
    <lineage>
        <taxon>Bacteria</taxon>
        <taxon>Bacillati</taxon>
        <taxon>Bacillota</taxon>
        <taxon>Negativicutes</taxon>
        <taxon>Selenomonadales</taxon>
        <taxon>Sporomusaceae</taxon>
        <taxon>Pelosinus</taxon>
    </lineage>
</organism>
<dbReference type="STRING" id="1123291.SAMN04490355_1003162"/>
<keyword evidence="1" id="KW-0812">Transmembrane</keyword>